<feature type="compositionally biased region" description="Low complexity" evidence="1">
    <location>
        <begin position="461"/>
        <end position="475"/>
    </location>
</feature>
<feature type="transmembrane region" description="Helical" evidence="2">
    <location>
        <begin position="135"/>
        <end position="156"/>
    </location>
</feature>
<evidence type="ECO:0000259" key="3">
    <source>
        <dbReference type="Pfam" id="PF20684"/>
    </source>
</evidence>
<keyword evidence="2" id="KW-0472">Membrane</keyword>
<feature type="compositionally biased region" description="Low complexity" evidence="1">
    <location>
        <begin position="432"/>
        <end position="445"/>
    </location>
</feature>
<proteinExistence type="predicted"/>
<reference evidence="4" key="1">
    <citation type="journal article" date="2020" name="Stud. Mycol.">
        <title>101 Dothideomycetes genomes: a test case for predicting lifestyles and emergence of pathogens.</title>
        <authorList>
            <person name="Haridas S."/>
            <person name="Albert R."/>
            <person name="Binder M."/>
            <person name="Bloem J."/>
            <person name="Labutti K."/>
            <person name="Salamov A."/>
            <person name="Andreopoulos B."/>
            <person name="Baker S."/>
            <person name="Barry K."/>
            <person name="Bills G."/>
            <person name="Bluhm B."/>
            <person name="Cannon C."/>
            <person name="Castanera R."/>
            <person name="Culley D."/>
            <person name="Daum C."/>
            <person name="Ezra D."/>
            <person name="Gonzalez J."/>
            <person name="Henrissat B."/>
            <person name="Kuo A."/>
            <person name="Liang C."/>
            <person name="Lipzen A."/>
            <person name="Lutzoni F."/>
            <person name="Magnuson J."/>
            <person name="Mondo S."/>
            <person name="Nolan M."/>
            <person name="Ohm R."/>
            <person name="Pangilinan J."/>
            <person name="Park H.-J."/>
            <person name="Ramirez L."/>
            <person name="Alfaro M."/>
            <person name="Sun H."/>
            <person name="Tritt A."/>
            <person name="Yoshinaga Y."/>
            <person name="Zwiers L.-H."/>
            <person name="Turgeon B."/>
            <person name="Goodwin S."/>
            <person name="Spatafora J."/>
            <person name="Crous P."/>
            <person name="Grigoriev I."/>
        </authorList>
    </citation>
    <scope>NUCLEOTIDE SEQUENCE</scope>
    <source>
        <strain evidence="4">CBS 115976</strain>
    </source>
</reference>
<feature type="domain" description="Rhodopsin" evidence="3">
    <location>
        <begin position="54"/>
        <end position="274"/>
    </location>
</feature>
<feature type="transmembrane region" description="Helical" evidence="2">
    <location>
        <begin position="20"/>
        <end position="41"/>
    </location>
</feature>
<feature type="transmembrane region" description="Helical" evidence="2">
    <location>
        <begin position="176"/>
        <end position="201"/>
    </location>
</feature>
<feature type="compositionally biased region" description="Basic residues" evidence="1">
    <location>
        <begin position="524"/>
        <end position="534"/>
    </location>
</feature>
<accession>A0A6A6U020</accession>
<dbReference type="Pfam" id="PF20684">
    <property type="entry name" value="Fung_rhodopsin"/>
    <property type="match status" value="1"/>
</dbReference>
<dbReference type="InterPro" id="IPR049326">
    <property type="entry name" value="Rhodopsin_dom_fungi"/>
</dbReference>
<gene>
    <name evidence="4" type="ORF">BT63DRAFT_459946</name>
</gene>
<feature type="transmembrane region" description="Helical" evidence="2">
    <location>
        <begin position="62"/>
        <end position="82"/>
    </location>
</feature>
<feature type="compositionally biased region" description="Low complexity" evidence="1">
    <location>
        <begin position="402"/>
        <end position="417"/>
    </location>
</feature>
<evidence type="ECO:0000256" key="2">
    <source>
        <dbReference type="SAM" id="Phobius"/>
    </source>
</evidence>
<evidence type="ECO:0000313" key="5">
    <source>
        <dbReference type="Proteomes" id="UP000799302"/>
    </source>
</evidence>
<keyword evidence="5" id="KW-1185">Reference proteome</keyword>
<organism evidence="4 5">
    <name type="scientific">Microthyrium microscopicum</name>
    <dbReference type="NCBI Taxonomy" id="703497"/>
    <lineage>
        <taxon>Eukaryota</taxon>
        <taxon>Fungi</taxon>
        <taxon>Dikarya</taxon>
        <taxon>Ascomycota</taxon>
        <taxon>Pezizomycotina</taxon>
        <taxon>Dothideomycetes</taxon>
        <taxon>Dothideomycetes incertae sedis</taxon>
        <taxon>Microthyriales</taxon>
        <taxon>Microthyriaceae</taxon>
        <taxon>Microthyrium</taxon>
    </lineage>
</organism>
<feature type="region of interest" description="Disordered" evidence="1">
    <location>
        <begin position="398"/>
        <end position="479"/>
    </location>
</feature>
<feature type="region of interest" description="Disordered" evidence="1">
    <location>
        <begin position="491"/>
        <end position="534"/>
    </location>
</feature>
<name>A0A6A6U020_9PEZI</name>
<feature type="transmembrane region" description="Helical" evidence="2">
    <location>
        <begin position="102"/>
        <end position="123"/>
    </location>
</feature>
<sequence length="534" mass="58364">MANNSHDFTISKRQDALTSHAILLIATISPLFAVSTILAVVQLSRRLRSLIIHGISGLWDDFFLLFAALFSAVAFVSTIVAINDGFGEDAADITREQFVVIHTWIAVAHSLWLWASVFVKMSLGITIIRIKLSTATRAIMSTFVAILPISVLALWIPSIVMGGLANLQPHLETQNGLLVGIAVIFLSSNIILTIPPLLFLFSRRPLRETLIAIFLVTSGLLASLAALGRLIIHLRLATGTRFTHPPGAVLAILASIDTSLTIIAACCPTIYRLLNIATSLLPTAITKRIRRMHSNRAVTTAQHRYPIISATSGTAHSTVTNLHSIHGTIKAPNAIEIEPSFLDRWSRDLGLDGLPESYVARLTTRNSGMWNSGKRNSGMWNSGKRNSRMSWMTWRTRSPRMGSLSGHQSSGHGSWAGRSRQNTITGEQMAGPMSFFFPRPPKSSSGVLPVPVEDKRPRSRGSGTSTGSQTIDGSTAADLRRMSGMTTWLKWEKKKESEVEGEGDGIGASELTGESDWSEEYPRRSRRGLTVRNL</sequence>
<dbReference type="EMBL" id="MU004242">
    <property type="protein sequence ID" value="KAF2664458.1"/>
    <property type="molecule type" value="Genomic_DNA"/>
</dbReference>
<dbReference type="Proteomes" id="UP000799302">
    <property type="component" value="Unassembled WGS sequence"/>
</dbReference>
<protein>
    <recommendedName>
        <fullName evidence="3">Rhodopsin domain-containing protein</fullName>
    </recommendedName>
</protein>
<dbReference type="AlphaFoldDB" id="A0A6A6U020"/>
<keyword evidence="2" id="KW-0812">Transmembrane</keyword>
<keyword evidence="2" id="KW-1133">Transmembrane helix</keyword>
<evidence type="ECO:0000313" key="4">
    <source>
        <dbReference type="EMBL" id="KAF2664458.1"/>
    </source>
</evidence>
<feature type="transmembrane region" description="Helical" evidence="2">
    <location>
        <begin position="213"/>
        <end position="236"/>
    </location>
</feature>
<evidence type="ECO:0000256" key="1">
    <source>
        <dbReference type="SAM" id="MobiDB-lite"/>
    </source>
</evidence>